<dbReference type="InterPro" id="IPR006578">
    <property type="entry name" value="MADF-dom"/>
</dbReference>
<evidence type="ECO:0000313" key="3">
    <source>
        <dbReference type="Proteomes" id="UP000271098"/>
    </source>
</evidence>
<gene>
    <name evidence="2" type="ORF">GPUH_LOCUS8008</name>
</gene>
<name>A0A3P6T673_9BILA</name>
<evidence type="ECO:0000259" key="1">
    <source>
        <dbReference type="PROSITE" id="PS51029"/>
    </source>
</evidence>
<organism evidence="2 3">
    <name type="scientific">Gongylonema pulchrum</name>
    <dbReference type="NCBI Taxonomy" id="637853"/>
    <lineage>
        <taxon>Eukaryota</taxon>
        <taxon>Metazoa</taxon>
        <taxon>Ecdysozoa</taxon>
        <taxon>Nematoda</taxon>
        <taxon>Chromadorea</taxon>
        <taxon>Rhabditida</taxon>
        <taxon>Spirurina</taxon>
        <taxon>Spiruromorpha</taxon>
        <taxon>Spiruroidea</taxon>
        <taxon>Gongylonematidae</taxon>
        <taxon>Gongylonema</taxon>
    </lineage>
</organism>
<dbReference type="PROSITE" id="PS51029">
    <property type="entry name" value="MADF"/>
    <property type="match status" value="1"/>
</dbReference>
<evidence type="ECO:0000313" key="2">
    <source>
        <dbReference type="EMBL" id="VDK60441.1"/>
    </source>
</evidence>
<dbReference type="Proteomes" id="UP000271098">
    <property type="component" value="Unassembled WGS sequence"/>
</dbReference>
<dbReference type="EMBL" id="UYRT01022200">
    <property type="protein sequence ID" value="VDK60441.1"/>
    <property type="molecule type" value="Genomic_DNA"/>
</dbReference>
<keyword evidence="3" id="KW-1185">Reference proteome</keyword>
<reference evidence="2 3" key="1">
    <citation type="submission" date="2018-11" db="EMBL/GenBank/DDBJ databases">
        <authorList>
            <consortium name="Pathogen Informatics"/>
        </authorList>
    </citation>
    <scope>NUCLEOTIDE SEQUENCE [LARGE SCALE GENOMIC DNA]</scope>
</reference>
<sequence length="58" mass="6990">MPCLWDLSSEDYRDRAKRREGWASVSRMLIDQFDSKEEAERLSIGEYLFPLEFFPLRC</sequence>
<dbReference type="OrthoDB" id="5852547at2759"/>
<accession>A0A3P6T673</accession>
<dbReference type="AlphaFoldDB" id="A0A3P6T673"/>
<proteinExistence type="predicted"/>
<protein>
    <recommendedName>
        <fullName evidence="1">MADF domain-containing protein</fullName>
    </recommendedName>
</protein>
<feature type="domain" description="MADF" evidence="1">
    <location>
        <begin position="1"/>
        <end position="58"/>
    </location>
</feature>
<dbReference type="Pfam" id="PF10545">
    <property type="entry name" value="MADF_DNA_bdg"/>
    <property type="match status" value="1"/>
</dbReference>